<gene>
    <name evidence="3" type="ORF">FB381_1842</name>
</gene>
<organism evidence="3 4">
    <name type="scientific">Nocardioides albertanoniae</name>
    <dbReference type="NCBI Taxonomy" id="1175486"/>
    <lineage>
        <taxon>Bacteria</taxon>
        <taxon>Bacillati</taxon>
        <taxon>Actinomycetota</taxon>
        <taxon>Actinomycetes</taxon>
        <taxon>Propionibacteriales</taxon>
        <taxon>Nocardioidaceae</taxon>
        <taxon>Nocardioides</taxon>
    </lineage>
</organism>
<feature type="region of interest" description="Disordered" evidence="1">
    <location>
        <begin position="301"/>
        <end position="333"/>
    </location>
</feature>
<keyword evidence="4" id="KW-1185">Reference proteome</keyword>
<name>A0A543A5S1_9ACTN</name>
<evidence type="ECO:0000313" key="3">
    <source>
        <dbReference type="EMBL" id="TQL67953.1"/>
    </source>
</evidence>
<evidence type="ECO:0000256" key="1">
    <source>
        <dbReference type="SAM" id="MobiDB-lite"/>
    </source>
</evidence>
<dbReference type="RefSeq" id="WP_170225113.1">
    <property type="nucleotide sequence ID" value="NZ_VFOV01000001.1"/>
</dbReference>
<sequence>MTRRLPRLTLAALAVTALAATTLTSAPASAAPVAGTPTAAGDYTVTVNVVGPWDLPDDTPASLFTDKDGSFHLSQAHALYGATAEREWEFFKGRTIDDVVPDTELNEAVDPDDPSDRNADTTARCNNSPTGVESTFPPAGSSYSQANYCDVTGLWVDPDTGDWFGLVHNEFTPQPFDDGLHYDGLDYAVSTDQGHTWTIKDHVITSPYSTERGDDEAFPESTYHYGTGDPRLLVDHASGYFYVFYGSRIVDKGGSWKAFYGHVARSPISEKMARGSWQKWYDGAWSQPGIGGRESTMVPVDDEHPTGYTAPEDEYDPTTPGTTAEQVAAGETPPTSPLFVMDVTYDAHLGLYIGEPQNPDQSGNAPQEIYATDNLATQKWFKLGDTGDYRTASWYRWFVDDATGTSSAIVGKRLRMYCSFACSTTDGVTSDDEYVDVTIDGSDPAEPVESGATLRITSEAGLTLAAGRSGRVTSVGDPAAPGTAWTFTRTDDGSYLVGSADSGRLLGVGSTTDAHRAWGAEPTVTKAAKGGPSVGQQWWVVEETSPADGSKTGAVRLVNRYSGLVLALPDDGVETTPLRAWTDTSGSEVGAGRTAADQTVGLTPVG</sequence>
<reference evidence="3 4" key="1">
    <citation type="submission" date="2019-06" db="EMBL/GenBank/DDBJ databases">
        <title>Sequencing the genomes of 1000 actinobacteria strains.</title>
        <authorList>
            <person name="Klenk H.-P."/>
        </authorList>
    </citation>
    <scope>NUCLEOTIDE SEQUENCE [LARGE SCALE GENOMIC DNA]</scope>
    <source>
        <strain evidence="3 4">DSM 25218</strain>
    </source>
</reference>
<protein>
    <recommendedName>
        <fullName evidence="5">Ricin-type beta-trefoil lectin protein</fullName>
    </recommendedName>
</protein>
<dbReference type="SUPFAM" id="SSF50370">
    <property type="entry name" value="Ricin B-like lectins"/>
    <property type="match status" value="1"/>
</dbReference>
<dbReference type="Gene3D" id="2.80.10.50">
    <property type="match status" value="1"/>
</dbReference>
<dbReference type="Proteomes" id="UP000320209">
    <property type="component" value="Unassembled WGS sequence"/>
</dbReference>
<feature type="chain" id="PRO_5021991068" description="Ricin-type beta-trefoil lectin protein" evidence="2">
    <location>
        <begin position="31"/>
        <end position="606"/>
    </location>
</feature>
<accession>A0A543A5S1</accession>
<feature type="region of interest" description="Disordered" evidence="1">
    <location>
        <begin position="105"/>
        <end position="139"/>
    </location>
</feature>
<feature type="signal peptide" evidence="2">
    <location>
        <begin position="1"/>
        <end position="30"/>
    </location>
</feature>
<dbReference type="CDD" id="cd00161">
    <property type="entry name" value="beta-trefoil_Ricin-like"/>
    <property type="match status" value="1"/>
</dbReference>
<feature type="compositionally biased region" description="Polar residues" evidence="1">
    <location>
        <begin position="120"/>
        <end position="133"/>
    </location>
</feature>
<proteinExistence type="predicted"/>
<dbReference type="AlphaFoldDB" id="A0A543A5S1"/>
<evidence type="ECO:0000313" key="4">
    <source>
        <dbReference type="Proteomes" id="UP000320209"/>
    </source>
</evidence>
<feature type="region of interest" description="Disordered" evidence="1">
    <location>
        <begin position="584"/>
        <end position="606"/>
    </location>
</feature>
<dbReference type="InterPro" id="IPR035992">
    <property type="entry name" value="Ricin_B-like_lectins"/>
</dbReference>
<keyword evidence="2" id="KW-0732">Signal</keyword>
<comment type="caution">
    <text evidence="3">The sequence shown here is derived from an EMBL/GenBank/DDBJ whole genome shotgun (WGS) entry which is preliminary data.</text>
</comment>
<dbReference type="EMBL" id="VFOV01000001">
    <property type="protein sequence ID" value="TQL67953.1"/>
    <property type="molecule type" value="Genomic_DNA"/>
</dbReference>
<evidence type="ECO:0000256" key="2">
    <source>
        <dbReference type="SAM" id="SignalP"/>
    </source>
</evidence>
<evidence type="ECO:0008006" key="5">
    <source>
        <dbReference type="Google" id="ProtNLM"/>
    </source>
</evidence>
<feature type="compositionally biased region" description="Polar residues" evidence="1">
    <location>
        <begin position="596"/>
        <end position="606"/>
    </location>
</feature>